<proteinExistence type="predicted"/>
<reference evidence="1" key="1">
    <citation type="submission" date="2016-10" db="EMBL/GenBank/DDBJ databases">
        <authorList>
            <person name="Varghese N."/>
            <person name="Submissions S."/>
        </authorList>
    </citation>
    <scope>NUCLEOTIDE SEQUENCE [LARGE SCALE GENOMIC DNA]</scope>
    <source>
        <strain evidence="1">LMG 25555</strain>
    </source>
</reference>
<name>A0A1H5N5Z9_PSEDM</name>
<sequence length="76" mass="8610">MPRYVVVPAIPKETGSKRIGSRFYCTTAPIGFNIYDSEAQCRLPDSYAARNEADEACEQLNAERLQNMMVERDYAS</sequence>
<evidence type="ECO:0000313" key="1">
    <source>
        <dbReference type="EMBL" id="SEE97049.1"/>
    </source>
</evidence>
<dbReference type="AlphaFoldDB" id="A0A1H5N5Z9"/>
<gene>
    <name evidence="1" type="ORF">SAMN04489800_3203</name>
</gene>
<dbReference type="EMBL" id="FNUD01000002">
    <property type="protein sequence ID" value="SEE97049.1"/>
    <property type="molecule type" value="Genomic_DNA"/>
</dbReference>
<dbReference type="Proteomes" id="UP000183613">
    <property type="component" value="Unassembled WGS sequence"/>
</dbReference>
<accession>A0A1H5N5Z9</accession>
<evidence type="ECO:0000313" key="2">
    <source>
        <dbReference type="Proteomes" id="UP000183613"/>
    </source>
</evidence>
<organism evidence="1 2">
    <name type="scientific">Pseudomonas deceptionensis</name>
    <dbReference type="NCBI Taxonomy" id="882211"/>
    <lineage>
        <taxon>Bacteria</taxon>
        <taxon>Pseudomonadati</taxon>
        <taxon>Pseudomonadota</taxon>
        <taxon>Gammaproteobacteria</taxon>
        <taxon>Pseudomonadales</taxon>
        <taxon>Pseudomonadaceae</taxon>
        <taxon>Pseudomonas</taxon>
    </lineage>
</organism>
<protein>
    <submittedName>
        <fullName evidence="1">Uncharacterized protein</fullName>
    </submittedName>
</protein>
<keyword evidence="2" id="KW-1185">Reference proteome</keyword>
<comment type="caution">
    <text evidence="1">The sequence shown here is derived from an EMBL/GenBank/DDBJ whole genome shotgun (WGS) entry which is preliminary data.</text>
</comment>